<feature type="transmembrane region" description="Helical" evidence="7">
    <location>
        <begin position="37"/>
        <end position="58"/>
    </location>
</feature>
<dbReference type="CDD" id="cd06261">
    <property type="entry name" value="TM_PBP2"/>
    <property type="match status" value="1"/>
</dbReference>
<evidence type="ECO:0000313" key="10">
    <source>
        <dbReference type="EMBL" id="MFC3999404.1"/>
    </source>
</evidence>
<name>A0ABV8FVG2_9ACTN</name>
<dbReference type="PANTHER" id="PTHR30151:SF38">
    <property type="entry name" value="ALIPHATIC SULFONATES TRANSPORT PERMEASE PROTEIN SSUC-RELATED"/>
    <property type="match status" value="1"/>
</dbReference>
<keyword evidence="4 7" id="KW-0812">Transmembrane</keyword>
<evidence type="ECO:0000256" key="7">
    <source>
        <dbReference type="RuleBase" id="RU363032"/>
    </source>
</evidence>
<gene>
    <name evidence="10" type="ORF">ACFOVU_26065</name>
</gene>
<evidence type="ECO:0000313" key="11">
    <source>
        <dbReference type="Proteomes" id="UP001595847"/>
    </source>
</evidence>
<sequence>MAVDRQERRQDRRDALGAGLAAPRTPRSRSAGRRAGAAIIAGQVAVVLAILGAVQYLVDSGTVQTVYLASPLQIAEAFPDLVVEQNLFGNLLITLFEATAGVLLGLVAGVGTGIWMGLSAPVERFLNPFIGGLMAIPKVTIIPLLAIWMGIGIGHKVFIVFLFCYFLFVYNTIAGIKQVQESHLKVARSFGATRGQIVRKVVLPSASASIAAALRVEAGTGLVAALFAEITASRAGLGSMLNEATTLYDTPSLFGLVISITVFSVLIIAAVDLLEKKVLLRWKYS</sequence>
<evidence type="ECO:0000256" key="8">
    <source>
        <dbReference type="SAM" id="MobiDB-lite"/>
    </source>
</evidence>
<evidence type="ECO:0000256" key="3">
    <source>
        <dbReference type="ARBA" id="ARBA00022475"/>
    </source>
</evidence>
<keyword evidence="5 7" id="KW-1133">Transmembrane helix</keyword>
<dbReference type="SUPFAM" id="SSF161098">
    <property type="entry name" value="MetI-like"/>
    <property type="match status" value="1"/>
</dbReference>
<comment type="caution">
    <text evidence="10">The sequence shown here is derived from an EMBL/GenBank/DDBJ whole genome shotgun (WGS) entry which is preliminary data.</text>
</comment>
<comment type="similarity">
    <text evidence="7">Belongs to the binding-protein-dependent transport system permease family.</text>
</comment>
<dbReference type="EMBL" id="JBHSBH010000015">
    <property type="protein sequence ID" value="MFC3999404.1"/>
    <property type="molecule type" value="Genomic_DNA"/>
</dbReference>
<evidence type="ECO:0000256" key="4">
    <source>
        <dbReference type="ARBA" id="ARBA00022692"/>
    </source>
</evidence>
<dbReference type="Proteomes" id="UP001595847">
    <property type="component" value="Unassembled WGS sequence"/>
</dbReference>
<feature type="compositionally biased region" description="Basic and acidic residues" evidence="8">
    <location>
        <begin position="1"/>
        <end position="15"/>
    </location>
</feature>
<feature type="transmembrane region" description="Helical" evidence="7">
    <location>
        <begin position="253"/>
        <end position="274"/>
    </location>
</feature>
<comment type="subcellular location">
    <subcellularLocation>
        <location evidence="1 7">Cell membrane</location>
        <topology evidence="1 7">Multi-pass membrane protein</topology>
    </subcellularLocation>
</comment>
<dbReference type="Gene3D" id="1.10.3720.10">
    <property type="entry name" value="MetI-like"/>
    <property type="match status" value="1"/>
</dbReference>
<feature type="transmembrane region" description="Helical" evidence="7">
    <location>
        <begin position="91"/>
        <end position="118"/>
    </location>
</feature>
<keyword evidence="2 7" id="KW-0813">Transport</keyword>
<organism evidence="10 11">
    <name type="scientific">Nocardiopsis sediminis</name>
    <dbReference type="NCBI Taxonomy" id="1778267"/>
    <lineage>
        <taxon>Bacteria</taxon>
        <taxon>Bacillati</taxon>
        <taxon>Actinomycetota</taxon>
        <taxon>Actinomycetes</taxon>
        <taxon>Streptosporangiales</taxon>
        <taxon>Nocardiopsidaceae</taxon>
        <taxon>Nocardiopsis</taxon>
    </lineage>
</organism>
<evidence type="ECO:0000259" key="9">
    <source>
        <dbReference type="PROSITE" id="PS50928"/>
    </source>
</evidence>
<evidence type="ECO:0000256" key="1">
    <source>
        <dbReference type="ARBA" id="ARBA00004651"/>
    </source>
</evidence>
<feature type="region of interest" description="Disordered" evidence="8">
    <location>
        <begin position="1"/>
        <end position="29"/>
    </location>
</feature>
<keyword evidence="11" id="KW-1185">Reference proteome</keyword>
<feature type="transmembrane region" description="Helical" evidence="7">
    <location>
        <begin position="157"/>
        <end position="176"/>
    </location>
</feature>
<keyword evidence="3" id="KW-1003">Cell membrane</keyword>
<proteinExistence type="inferred from homology"/>
<keyword evidence="6 7" id="KW-0472">Membrane</keyword>
<evidence type="ECO:0000256" key="5">
    <source>
        <dbReference type="ARBA" id="ARBA00022989"/>
    </source>
</evidence>
<dbReference type="RefSeq" id="WP_378537828.1">
    <property type="nucleotide sequence ID" value="NZ_JBHSBH010000015.1"/>
</dbReference>
<reference evidence="11" key="1">
    <citation type="journal article" date="2019" name="Int. J. Syst. Evol. Microbiol.">
        <title>The Global Catalogue of Microorganisms (GCM) 10K type strain sequencing project: providing services to taxonomists for standard genome sequencing and annotation.</title>
        <authorList>
            <consortium name="The Broad Institute Genomics Platform"/>
            <consortium name="The Broad Institute Genome Sequencing Center for Infectious Disease"/>
            <person name="Wu L."/>
            <person name="Ma J."/>
        </authorList>
    </citation>
    <scope>NUCLEOTIDE SEQUENCE [LARGE SCALE GENOMIC DNA]</scope>
    <source>
        <strain evidence="11">TBRC 1826</strain>
    </source>
</reference>
<dbReference type="InterPro" id="IPR000515">
    <property type="entry name" value="MetI-like"/>
</dbReference>
<evidence type="ECO:0000256" key="2">
    <source>
        <dbReference type="ARBA" id="ARBA00022448"/>
    </source>
</evidence>
<dbReference type="PROSITE" id="PS50928">
    <property type="entry name" value="ABC_TM1"/>
    <property type="match status" value="1"/>
</dbReference>
<dbReference type="Pfam" id="PF00528">
    <property type="entry name" value="BPD_transp_1"/>
    <property type="match status" value="1"/>
</dbReference>
<dbReference type="InterPro" id="IPR035906">
    <property type="entry name" value="MetI-like_sf"/>
</dbReference>
<evidence type="ECO:0000256" key="6">
    <source>
        <dbReference type="ARBA" id="ARBA00023136"/>
    </source>
</evidence>
<accession>A0ABV8FVG2</accession>
<feature type="transmembrane region" description="Helical" evidence="7">
    <location>
        <begin position="130"/>
        <end position="151"/>
    </location>
</feature>
<protein>
    <submittedName>
        <fullName evidence="10">ABC transporter permease</fullName>
    </submittedName>
</protein>
<dbReference type="PANTHER" id="PTHR30151">
    <property type="entry name" value="ALKANE SULFONATE ABC TRANSPORTER-RELATED, MEMBRANE SUBUNIT"/>
    <property type="match status" value="1"/>
</dbReference>
<feature type="domain" description="ABC transmembrane type-1" evidence="9">
    <location>
        <begin position="91"/>
        <end position="275"/>
    </location>
</feature>